<keyword evidence="3" id="KW-1185">Reference proteome</keyword>
<dbReference type="Proteomes" id="UP000001025">
    <property type="component" value="Chromosome"/>
</dbReference>
<dbReference type="EnsemblBacteria" id="CAD73646">
    <property type="protein sequence ID" value="CAD73646"/>
    <property type="gene ID" value="RB4213"/>
</dbReference>
<dbReference type="InParanoid" id="Q7USZ6"/>
<name>Q7USZ6_RHOBA</name>
<evidence type="ECO:0000313" key="2">
    <source>
        <dbReference type="EMBL" id="CAD73646.1"/>
    </source>
</evidence>
<sequence length="234" mass="26924">MKIAQNWKPFFRSLYQWITDVQWTDLRRIGMSKASRWSAIWLAAIPAAARFTSSLPPEIELPMNGRWVTLNIDLPFSWICLFFASLAFSAGNLIFSFCCPPFIKLYGDFEEFTRKTGGSATSLGHWNQRQLGEIHPPHGYANEDERGQDIFAKARRFEKDYALTYIETFGPGDPNGVREPNIPDAFVEIEYDAETLRPKWKIACAVVYVLGFILLSYTGLTAVKWMIWDYLLGW</sequence>
<feature type="transmembrane region" description="Helical" evidence="1">
    <location>
        <begin position="205"/>
        <end position="228"/>
    </location>
</feature>
<dbReference type="KEGG" id="rba:RB4213"/>
<organism evidence="2 3">
    <name type="scientific">Rhodopirellula baltica (strain DSM 10527 / NCIMB 13988 / SH1)</name>
    <dbReference type="NCBI Taxonomy" id="243090"/>
    <lineage>
        <taxon>Bacteria</taxon>
        <taxon>Pseudomonadati</taxon>
        <taxon>Planctomycetota</taxon>
        <taxon>Planctomycetia</taxon>
        <taxon>Pirellulales</taxon>
        <taxon>Pirellulaceae</taxon>
        <taxon>Rhodopirellula</taxon>
    </lineage>
</organism>
<feature type="transmembrane region" description="Helical" evidence="1">
    <location>
        <begin position="76"/>
        <end position="95"/>
    </location>
</feature>
<evidence type="ECO:0000313" key="3">
    <source>
        <dbReference type="Proteomes" id="UP000001025"/>
    </source>
</evidence>
<dbReference type="RefSeq" id="WP_011119776.1">
    <property type="nucleotide sequence ID" value="NC_005027.1"/>
</dbReference>
<reference evidence="2 3" key="1">
    <citation type="journal article" date="2003" name="Proc. Natl. Acad. Sci. U.S.A.">
        <title>Complete genome sequence of the marine planctomycete Pirellula sp. strain 1.</title>
        <authorList>
            <person name="Gloeckner F.O."/>
            <person name="Kube M."/>
            <person name="Bauer M."/>
            <person name="Teeling H."/>
            <person name="Lombardot T."/>
            <person name="Ludwig W."/>
            <person name="Gade D."/>
            <person name="Beck A."/>
            <person name="Borzym K."/>
            <person name="Heitmann K."/>
            <person name="Rabus R."/>
            <person name="Schlesner H."/>
            <person name="Amann R."/>
            <person name="Reinhardt R."/>
        </authorList>
    </citation>
    <scope>NUCLEOTIDE SEQUENCE [LARGE SCALE GENOMIC DNA]</scope>
    <source>
        <strain evidence="3">DSM 10527 / NCIMB 13988 / SH1</strain>
    </source>
</reference>
<dbReference type="EMBL" id="BX294140">
    <property type="protein sequence ID" value="CAD73646.1"/>
    <property type="molecule type" value="Genomic_DNA"/>
</dbReference>
<proteinExistence type="predicted"/>
<dbReference type="OrthoDB" id="7064375at2"/>
<dbReference type="AlphaFoldDB" id="Q7USZ6"/>
<feature type="transmembrane region" description="Helical" evidence="1">
    <location>
        <begin position="37"/>
        <end position="56"/>
    </location>
</feature>
<dbReference type="HOGENOM" id="CLU_1184298_0_0_0"/>
<gene>
    <name evidence="2" type="ordered locus">RB4213</name>
</gene>
<accession>Q7USZ6</accession>
<keyword evidence="1" id="KW-0472">Membrane</keyword>
<evidence type="ECO:0000256" key="1">
    <source>
        <dbReference type="SAM" id="Phobius"/>
    </source>
</evidence>
<keyword evidence="1" id="KW-0812">Transmembrane</keyword>
<keyword evidence="1" id="KW-1133">Transmembrane helix</keyword>
<protein>
    <submittedName>
        <fullName evidence="2">Uncharacterized protein</fullName>
    </submittedName>
</protein>